<dbReference type="InterPro" id="IPR038558">
    <property type="entry name" value="SAS-6_N_sf"/>
</dbReference>
<evidence type="ECO:0000259" key="8">
    <source>
        <dbReference type="Pfam" id="PF16531"/>
    </source>
</evidence>
<evidence type="ECO:0000256" key="3">
    <source>
        <dbReference type="ARBA" id="ARBA00023054"/>
    </source>
</evidence>
<dbReference type="Pfam" id="PF16531">
    <property type="entry name" value="SAS-6_N"/>
    <property type="match status" value="1"/>
</dbReference>
<sequence>MYKKEVPIRLLHSGRSPQTERIVVEIKDGRSSNGPATTSSPCVCVQLTSENDPFFLYAAEFSDSDFQLLKSEQRLLVDFQSFPQRLADLLDECIRVEGEKETGQTEKETAASEAAGPSSLFAGALTAVFGPASEVLSPQEPSFSSGETVLSVIEITRFSEITHLALRLRPGNDHSVKVYLAAKLQEFRGRAGSLEKSVQRLEAEESRLRVELRERSGQLKESGASGARQLEEAVERHRTEIDRQASRHREALEALRVQSSEERRSLEAELRSRLQDQSRALEEGRVQKEDLRARLVRAETAERETLNRLQRAEAELADARLAAAEAQSSVCAAKSKETETERLLTKTEEERRVLMESGEEKERILREYAEKETEWLNEKKEMETEREGLKKDILTLEERLEAALSEVSKGVTIVQKLQAQVKHAKQKLHTAAGALEAQRKEGGALLKDLKSAQEEAEGLRELNVSLQKRSGEQTDEAAELRRQICEARQMISSNKQLIEFLNKRLAAAATGHQTSYPTALLSHTSPPCGAPTLSAAAHSPISPTGSNAHAGTLALLPPAPAAAPATGAQRSLSLQQAHYGQASRDAILKQLRAREGAAVPFRLGGIPFSLSGTTRDTSSEAPKRETSRLVGRSRLGAEAGVDWGREERTPFSLSGATQDTTLSSAEREDPQPPPVPTATPEKEKENVYEQKSGGAVNHHGPQTQNLQKGVSAASSPLDASRNVCRSLGGRGKGPAVRSTAPHPHSHSSVPFHQN</sequence>
<evidence type="ECO:0000256" key="2">
    <source>
        <dbReference type="ARBA" id="ARBA00022490"/>
    </source>
</evidence>
<comment type="subcellular location">
    <subcellularLocation>
        <location evidence="1">Cytoplasm</location>
        <location evidence="1">Cytoskeleton</location>
        <location evidence="1">Microtubule organizing center</location>
        <location evidence="1">Centrosome</location>
    </subcellularLocation>
</comment>
<dbReference type="Gene3D" id="2.170.210.20">
    <property type="entry name" value="Spindle assembly abnormal protein 6, N-terminal domain"/>
    <property type="match status" value="1"/>
</dbReference>
<protein>
    <recommendedName>
        <fullName evidence="8">Spindle assembly abnormal protein 6 N-terminal domain-containing protein</fullName>
    </recommendedName>
</protein>
<accession>A0A0G4IEW7</accession>
<name>A0A0G4IEW7_9ALVE</name>
<evidence type="ECO:0000256" key="5">
    <source>
        <dbReference type="ARBA" id="ARBA00023306"/>
    </source>
</evidence>
<gene>
    <name evidence="9" type="ORF">Cvel_2413</name>
</gene>
<dbReference type="PANTHER" id="PTHR44281">
    <property type="entry name" value="SPINDLE ASSEMBLY ABNORMAL PROTEIN 6 HOMOLOG"/>
    <property type="match status" value="1"/>
</dbReference>
<organism evidence="9">
    <name type="scientific">Chromera velia CCMP2878</name>
    <dbReference type="NCBI Taxonomy" id="1169474"/>
    <lineage>
        <taxon>Eukaryota</taxon>
        <taxon>Sar</taxon>
        <taxon>Alveolata</taxon>
        <taxon>Colpodellida</taxon>
        <taxon>Chromeraceae</taxon>
        <taxon>Chromera</taxon>
    </lineage>
</organism>
<dbReference type="InterPro" id="IPR032396">
    <property type="entry name" value="SAS-6_N"/>
</dbReference>
<evidence type="ECO:0000313" key="9">
    <source>
        <dbReference type="EMBL" id="CEM55662.1"/>
    </source>
</evidence>
<evidence type="ECO:0000256" key="1">
    <source>
        <dbReference type="ARBA" id="ARBA00004300"/>
    </source>
</evidence>
<dbReference type="CDD" id="cd10142">
    <property type="entry name" value="HD_SAS6_N"/>
    <property type="match status" value="1"/>
</dbReference>
<feature type="compositionally biased region" description="Polar residues" evidence="7">
    <location>
        <begin position="651"/>
        <end position="664"/>
    </location>
</feature>
<feature type="region of interest" description="Disordered" evidence="7">
    <location>
        <begin position="214"/>
        <end position="233"/>
    </location>
</feature>
<dbReference type="EMBL" id="CDMZ01005898">
    <property type="protein sequence ID" value="CEM55662.1"/>
    <property type="molecule type" value="Genomic_DNA"/>
</dbReference>
<feature type="domain" description="Spindle assembly abnormal protein 6 N-terminal" evidence="8">
    <location>
        <begin position="2"/>
        <end position="98"/>
    </location>
</feature>
<keyword evidence="2" id="KW-0963">Cytoplasm</keyword>
<evidence type="ECO:0000256" key="4">
    <source>
        <dbReference type="ARBA" id="ARBA00023212"/>
    </source>
</evidence>
<reference evidence="9" key="1">
    <citation type="submission" date="2014-11" db="EMBL/GenBank/DDBJ databases">
        <authorList>
            <person name="Otto D Thomas"/>
            <person name="Naeem Raeece"/>
        </authorList>
    </citation>
    <scope>NUCLEOTIDE SEQUENCE</scope>
</reference>
<feature type="region of interest" description="Disordered" evidence="7">
    <location>
        <begin position="603"/>
        <end position="754"/>
    </location>
</feature>
<proteinExistence type="predicted"/>
<dbReference type="GO" id="GO:0005813">
    <property type="term" value="C:centrosome"/>
    <property type="evidence" value="ECO:0007669"/>
    <property type="project" value="UniProtKB-SubCell"/>
</dbReference>
<evidence type="ECO:0000256" key="6">
    <source>
        <dbReference type="SAM" id="Coils"/>
    </source>
</evidence>
<dbReference type="AlphaFoldDB" id="A0A0G4IEW7"/>
<feature type="coiled-coil region" evidence="6">
    <location>
        <begin position="354"/>
        <end position="483"/>
    </location>
</feature>
<feature type="compositionally biased region" description="Basic and acidic residues" evidence="7">
    <location>
        <begin position="617"/>
        <end position="627"/>
    </location>
</feature>
<keyword evidence="5" id="KW-0131">Cell cycle</keyword>
<evidence type="ECO:0000256" key="7">
    <source>
        <dbReference type="SAM" id="MobiDB-lite"/>
    </source>
</evidence>
<dbReference type="PhylomeDB" id="A0A0G4IEW7"/>
<keyword evidence="4" id="KW-0206">Cytoskeleton</keyword>
<keyword evidence="3 6" id="KW-0175">Coiled coil</keyword>
<dbReference type="PANTHER" id="PTHR44281:SF2">
    <property type="entry name" value="SPINDLE ASSEMBLY ABNORMAL PROTEIN 6 HOMOLOG"/>
    <property type="match status" value="1"/>
</dbReference>
<feature type="compositionally biased region" description="Polar residues" evidence="7">
    <location>
        <begin position="700"/>
        <end position="714"/>
    </location>
</feature>
<dbReference type="VEuPathDB" id="CryptoDB:Cvel_2413"/>